<evidence type="ECO:0000313" key="10">
    <source>
        <dbReference type="Proteomes" id="UP001230188"/>
    </source>
</evidence>
<dbReference type="Pfam" id="PF01503">
    <property type="entry name" value="PRA-PH"/>
    <property type="match status" value="1"/>
</dbReference>
<accession>A0AAD7XHT8</accession>
<evidence type="ECO:0000313" key="9">
    <source>
        <dbReference type="EMBL" id="KAJ8598936.1"/>
    </source>
</evidence>
<comment type="caution">
    <text evidence="9">The sequence shown here is derived from an EMBL/GenBank/DDBJ whole genome shotgun (WGS) entry which is preliminary data.</text>
</comment>
<dbReference type="GO" id="GO:0005524">
    <property type="term" value="F:ATP binding"/>
    <property type="evidence" value="ECO:0007669"/>
    <property type="project" value="UniProtKB-KW"/>
</dbReference>
<evidence type="ECO:0000256" key="4">
    <source>
        <dbReference type="ARBA" id="ARBA00022605"/>
    </source>
</evidence>
<dbReference type="GO" id="GO:0004636">
    <property type="term" value="F:phosphoribosyl-ATP diphosphatase activity"/>
    <property type="evidence" value="ECO:0007669"/>
    <property type="project" value="UniProtKB-EC"/>
</dbReference>
<sequence length="109" mass="11939">MSEPPEHAMDKLFATIESRRRADPKASWTAKLLSKGVHKCAQKVGEEATEVIVEAVRGSKEGVVKESADLLYHISVLWASTGVTPSEVYAELARREAMSGIDEKASRRA</sequence>
<dbReference type="EMBL" id="JAQMWT010000615">
    <property type="protein sequence ID" value="KAJ8598936.1"/>
    <property type="molecule type" value="Genomic_DNA"/>
</dbReference>
<keyword evidence="8" id="KW-0368">Histidine biosynthesis</keyword>
<dbReference type="CDD" id="cd11534">
    <property type="entry name" value="NTP-PPase_HisIE_like"/>
    <property type="match status" value="1"/>
</dbReference>
<evidence type="ECO:0000256" key="2">
    <source>
        <dbReference type="ARBA" id="ARBA00005204"/>
    </source>
</evidence>
<dbReference type="NCBIfam" id="NF001611">
    <property type="entry name" value="PRK00400.1-3"/>
    <property type="match status" value="1"/>
</dbReference>
<dbReference type="InterPro" id="IPR008179">
    <property type="entry name" value="HisE"/>
</dbReference>
<dbReference type="GO" id="GO:0000105">
    <property type="term" value="P:L-histidine biosynthetic process"/>
    <property type="evidence" value="ECO:0007669"/>
    <property type="project" value="UniProtKB-KW"/>
</dbReference>
<name>A0AAD7XHT8_9STRA</name>
<dbReference type="HAMAP" id="MF_01020">
    <property type="entry name" value="HisE"/>
    <property type="match status" value="1"/>
</dbReference>
<dbReference type="SUPFAM" id="SSF101386">
    <property type="entry name" value="all-alpha NTP pyrophosphatases"/>
    <property type="match status" value="1"/>
</dbReference>
<evidence type="ECO:0000256" key="6">
    <source>
        <dbReference type="ARBA" id="ARBA00022801"/>
    </source>
</evidence>
<dbReference type="NCBIfam" id="NF001613">
    <property type="entry name" value="PRK00400.1-5"/>
    <property type="match status" value="1"/>
</dbReference>
<proteinExistence type="inferred from homology"/>
<keyword evidence="4" id="KW-0028">Amino-acid biosynthesis</keyword>
<evidence type="ECO:0000256" key="8">
    <source>
        <dbReference type="ARBA" id="ARBA00023102"/>
    </source>
</evidence>
<dbReference type="Gene3D" id="1.10.287.1080">
    <property type="entry name" value="MazG-like"/>
    <property type="match status" value="1"/>
</dbReference>
<dbReference type="InterPro" id="IPR021130">
    <property type="entry name" value="PRib-ATP_PPHydrolase-like"/>
</dbReference>
<keyword evidence="10" id="KW-1185">Reference proteome</keyword>
<dbReference type="PANTHER" id="PTHR42945:SF1">
    <property type="entry name" value="HISTIDINE BIOSYNTHESIS BIFUNCTIONAL PROTEIN HIS7"/>
    <property type="match status" value="1"/>
</dbReference>
<keyword evidence="6" id="KW-0378">Hydrolase</keyword>
<reference evidence="9" key="1">
    <citation type="submission" date="2023-01" db="EMBL/GenBank/DDBJ databases">
        <title>Metagenome sequencing of chrysophaentin producing Chrysophaeum taylorii.</title>
        <authorList>
            <person name="Davison J."/>
            <person name="Bewley C."/>
        </authorList>
    </citation>
    <scope>NUCLEOTIDE SEQUENCE</scope>
    <source>
        <strain evidence="9">NIES-1699</strain>
    </source>
</reference>
<comment type="pathway">
    <text evidence="2">Amino-acid biosynthesis; L-histidine biosynthesis; L-histidine from 5-phospho-alpha-D-ribose 1-diphosphate: step 2/9.</text>
</comment>
<dbReference type="NCBIfam" id="TIGR03188">
    <property type="entry name" value="histidine_hisI"/>
    <property type="match status" value="1"/>
</dbReference>
<dbReference type="Proteomes" id="UP001230188">
    <property type="component" value="Unassembled WGS sequence"/>
</dbReference>
<evidence type="ECO:0000256" key="3">
    <source>
        <dbReference type="ARBA" id="ARBA00012414"/>
    </source>
</evidence>
<evidence type="ECO:0000256" key="1">
    <source>
        <dbReference type="ARBA" id="ARBA00001460"/>
    </source>
</evidence>
<dbReference type="EC" id="3.6.1.31" evidence="3"/>
<evidence type="ECO:0000256" key="5">
    <source>
        <dbReference type="ARBA" id="ARBA00022741"/>
    </source>
</evidence>
<dbReference type="AlphaFoldDB" id="A0AAD7XHT8"/>
<protein>
    <recommendedName>
        <fullName evidence="3">phosphoribosyl-ATP diphosphatase</fullName>
        <ecNumber evidence="3">3.6.1.31</ecNumber>
    </recommendedName>
</protein>
<comment type="catalytic activity">
    <reaction evidence="1">
        <text>1-(5-phospho-beta-D-ribosyl)-ATP + H2O = 1-(5-phospho-beta-D-ribosyl)-5'-AMP + diphosphate + H(+)</text>
        <dbReference type="Rhea" id="RHEA:22828"/>
        <dbReference type="ChEBI" id="CHEBI:15377"/>
        <dbReference type="ChEBI" id="CHEBI:15378"/>
        <dbReference type="ChEBI" id="CHEBI:33019"/>
        <dbReference type="ChEBI" id="CHEBI:59457"/>
        <dbReference type="ChEBI" id="CHEBI:73183"/>
        <dbReference type="EC" id="3.6.1.31"/>
    </reaction>
</comment>
<organism evidence="9 10">
    <name type="scientific">Chrysophaeum taylorii</name>
    <dbReference type="NCBI Taxonomy" id="2483200"/>
    <lineage>
        <taxon>Eukaryota</taxon>
        <taxon>Sar</taxon>
        <taxon>Stramenopiles</taxon>
        <taxon>Ochrophyta</taxon>
        <taxon>Pelagophyceae</taxon>
        <taxon>Pelagomonadales</taxon>
        <taxon>Pelagomonadaceae</taxon>
        <taxon>Chrysophaeum</taxon>
    </lineage>
</organism>
<keyword evidence="7" id="KW-0067">ATP-binding</keyword>
<evidence type="ECO:0000256" key="7">
    <source>
        <dbReference type="ARBA" id="ARBA00022840"/>
    </source>
</evidence>
<dbReference type="PANTHER" id="PTHR42945">
    <property type="entry name" value="HISTIDINE BIOSYNTHESIS BIFUNCTIONAL PROTEIN"/>
    <property type="match status" value="1"/>
</dbReference>
<gene>
    <name evidence="9" type="ORF">CTAYLR_009848</name>
</gene>
<keyword evidence="5" id="KW-0547">Nucleotide-binding</keyword>